<dbReference type="EMBL" id="JADNRY010000013">
    <property type="protein sequence ID" value="KAF9074536.1"/>
    <property type="molecule type" value="Genomic_DNA"/>
</dbReference>
<evidence type="ECO:0000259" key="9">
    <source>
        <dbReference type="PROSITE" id="PS50023"/>
    </source>
</evidence>
<dbReference type="CDD" id="cd09326">
    <property type="entry name" value="LIM_CRP_like"/>
    <property type="match status" value="2"/>
</dbReference>
<proteinExistence type="predicted"/>
<evidence type="ECO:0000256" key="3">
    <source>
        <dbReference type="ARBA" id="ARBA00022737"/>
    </source>
</evidence>
<evidence type="ECO:0000256" key="7">
    <source>
        <dbReference type="PROSITE-ProRule" id="PRU00125"/>
    </source>
</evidence>
<evidence type="ECO:0000256" key="4">
    <source>
        <dbReference type="ARBA" id="ARBA00022833"/>
    </source>
</evidence>
<feature type="domain" description="LIM zinc-binding" evidence="9">
    <location>
        <begin position="247"/>
        <end position="307"/>
    </location>
</feature>
<dbReference type="PANTHER" id="PTHR24215">
    <property type="entry name" value="RHO-GTPASE-ACTIVATING PROTEIN LRG1"/>
    <property type="match status" value="1"/>
</dbReference>
<reference evidence="10" key="1">
    <citation type="submission" date="2020-11" db="EMBL/GenBank/DDBJ databases">
        <authorList>
            <consortium name="DOE Joint Genome Institute"/>
            <person name="Ahrendt S."/>
            <person name="Riley R."/>
            <person name="Andreopoulos W."/>
            <person name="Labutti K."/>
            <person name="Pangilinan J."/>
            <person name="Ruiz-Duenas F.J."/>
            <person name="Barrasa J.M."/>
            <person name="Sanchez-Garcia M."/>
            <person name="Camarero S."/>
            <person name="Miyauchi S."/>
            <person name="Serrano A."/>
            <person name="Linde D."/>
            <person name="Babiker R."/>
            <person name="Drula E."/>
            <person name="Ayuso-Fernandez I."/>
            <person name="Pacheco R."/>
            <person name="Padilla G."/>
            <person name="Ferreira P."/>
            <person name="Barriuso J."/>
            <person name="Kellner H."/>
            <person name="Castanera R."/>
            <person name="Alfaro M."/>
            <person name="Ramirez L."/>
            <person name="Pisabarro A.G."/>
            <person name="Kuo A."/>
            <person name="Tritt A."/>
            <person name="Lipzen A."/>
            <person name="He G."/>
            <person name="Yan M."/>
            <person name="Ng V."/>
            <person name="Cullen D."/>
            <person name="Martin F."/>
            <person name="Rosso M.-N."/>
            <person name="Henrissat B."/>
            <person name="Hibbett D."/>
            <person name="Martinez A.T."/>
            <person name="Grigoriev I.V."/>
        </authorList>
    </citation>
    <scope>NUCLEOTIDE SEQUENCE</scope>
    <source>
        <strain evidence="10">AH 40177</strain>
    </source>
</reference>
<organism evidence="10 11">
    <name type="scientific">Rhodocollybia butyracea</name>
    <dbReference type="NCBI Taxonomy" id="206335"/>
    <lineage>
        <taxon>Eukaryota</taxon>
        <taxon>Fungi</taxon>
        <taxon>Dikarya</taxon>
        <taxon>Basidiomycota</taxon>
        <taxon>Agaricomycotina</taxon>
        <taxon>Agaricomycetes</taxon>
        <taxon>Agaricomycetidae</taxon>
        <taxon>Agaricales</taxon>
        <taxon>Marasmiineae</taxon>
        <taxon>Omphalotaceae</taxon>
        <taxon>Rhodocollybia</taxon>
    </lineage>
</organism>
<evidence type="ECO:0000256" key="6">
    <source>
        <dbReference type="ARBA" id="ARBA00023242"/>
    </source>
</evidence>
<dbReference type="SUPFAM" id="SSF57716">
    <property type="entry name" value="Glucocorticoid receptor-like (DNA-binding domain)"/>
    <property type="match status" value="4"/>
</dbReference>
<dbReference type="PANTHER" id="PTHR24215:SF35">
    <property type="entry name" value="MUSCLE LIM PROTEIN MLP84B"/>
    <property type="match status" value="1"/>
</dbReference>
<evidence type="ECO:0000256" key="8">
    <source>
        <dbReference type="SAM" id="MobiDB-lite"/>
    </source>
</evidence>
<dbReference type="Gene3D" id="2.10.110.10">
    <property type="entry name" value="Cysteine Rich Protein"/>
    <property type="match status" value="2"/>
</dbReference>
<feature type="compositionally biased region" description="Polar residues" evidence="8">
    <location>
        <begin position="121"/>
        <end position="137"/>
    </location>
</feature>
<dbReference type="PROSITE" id="PS50023">
    <property type="entry name" value="LIM_DOMAIN_2"/>
    <property type="match status" value="2"/>
</dbReference>
<dbReference type="InterPro" id="IPR001781">
    <property type="entry name" value="Znf_LIM"/>
</dbReference>
<keyword evidence="2 7" id="KW-0479">Metal-binding</keyword>
<keyword evidence="6" id="KW-0539">Nucleus</keyword>
<accession>A0A9P5UCV7</accession>
<comment type="subcellular location">
    <subcellularLocation>
        <location evidence="1">Nucleus</location>
    </subcellularLocation>
</comment>
<evidence type="ECO:0000256" key="5">
    <source>
        <dbReference type="ARBA" id="ARBA00023038"/>
    </source>
</evidence>
<sequence>MLLNFGSQSKCPKCNKPVYLAEQVIGPGRKLYHKPCLACTICNKRLDSLALREHNQEPYCKSCHVKNFGTQDLRQANLPYRARSPSLEPQRSSTSQVSSVSPTSPNRTQSFATGNGYAPQLQANRTFSPTSTSFQHNTRAERVESPTSFDEEAEEAMDVVGDNLARSSVPLTVSSNATGLSQIVGDDDLAAAAAVDRFTNTLGRNNGNAVLPVMSTLTGTRYGTALGGSVAPQATGSPRKWGGAPAPKCPKCNQSVYFAEQMKAVGKTWHKGCLRCTECNTILDSTKLRDHQDIPFCSRCYNKLHGPQGNGYALLGKAGG</sequence>
<dbReference type="GO" id="GO:0005634">
    <property type="term" value="C:nucleus"/>
    <property type="evidence" value="ECO:0007669"/>
    <property type="project" value="UniProtKB-SubCell"/>
</dbReference>
<evidence type="ECO:0000313" key="11">
    <source>
        <dbReference type="Proteomes" id="UP000772434"/>
    </source>
</evidence>
<feature type="region of interest" description="Disordered" evidence="8">
    <location>
        <begin position="82"/>
        <end position="150"/>
    </location>
</feature>
<dbReference type="FunFam" id="2.10.110.10:FF:000001">
    <property type="entry name" value="Cysteine and glycine-rich protein 1"/>
    <property type="match status" value="2"/>
</dbReference>
<evidence type="ECO:0000313" key="10">
    <source>
        <dbReference type="EMBL" id="KAF9074536.1"/>
    </source>
</evidence>
<dbReference type="Pfam" id="PF00412">
    <property type="entry name" value="LIM"/>
    <property type="match status" value="2"/>
</dbReference>
<evidence type="ECO:0000256" key="2">
    <source>
        <dbReference type="ARBA" id="ARBA00022723"/>
    </source>
</evidence>
<keyword evidence="11" id="KW-1185">Reference proteome</keyword>
<gene>
    <name evidence="10" type="ORF">BDP27DRAFT_1444373</name>
</gene>
<feature type="domain" description="LIM zinc-binding" evidence="9">
    <location>
        <begin position="9"/>
        <end position="70"/>
    </location>
</feature>
<dbReference type="GO" id="GO:0005737">
    <property type="term" value="C:cytoplasm"/>
    <property type="evidence" value="ECO:0007669"/>
    <property type="project" value="TreeGrafter"/>
</dbReference>
<dbReference type="GO" id="GO:0030036">
    <property type="term" value="P:actin cytoskeleton organization"/>
    <property type="evidence" value="ECO:0007669"/>
    <property type="project" value="TreeGrafter"/>
</dbReference>
<dbReference type="GO" id="GO:0030695">
    <property type="term" value="F:GTPase regulator activity"/>
    <property type="evidence" value="ECO:0007669"/>
    <property type="project" value="UniProtKB-ARBA"/>
</dbReference>
<feature type="compositionally biased region" description="Low complexity" evidence="8">
    <location>
        <begin position="92"/>
        <end position="105"/>
    </location>
</feature>
<dbReference type="AlphaFoldDB" id="A0A9P5UCV7"/>
<protein>
    <recommendedName>
        <fullName evidence="9">LIM zinc-binding domain-containing protein</fullName>
    </recommendedName>
</protein>
<comment type="caution">
    <text evidence="10">The sequence shown here is derived from an EMBL/GenBank/DDBJ whole genome shotgun (WGS) entry which is preliminary data.</text>
</comment>
<keyword evidence="3" id="KW-0677">Repeat</keyword>
<dbReference type="Proteomes" id="UP000772434">
    <property type="component" value="Unassembled WGS sequence"/>
</dbReference>
<dbReference type="SMART" id="SM00132">
    <property type="entry name" value="LIM"/>
    <property type="match status" value="2"/>
</dbReference>
<evidence type="ECO:0000256" key="1">
    <source>
        <dbReference type="ARBA" id="ARBA00004123"/>
    </source>
</evidence>
<dbReference type="PROSITE" id="PS00478">
    <property type="entry name" value="LIM_DOMAIN_1"/>
    <property type="match status" value="2"/>
</dbReference>
<dbReference type="OrthoDB" id="8062037at2759"/>
<keyword evidence="4 7" id="KW-0862">Zinc</keyword>
<keyword evidence="5 7" id="KW-0440">LIM domain</keyword>
<dbReference type="GO" id="GO:0046872">
    <property type="term" value="F:metal ion binding"/>
    <property type="evidence" value="ECO:0007669"/>
    <property type="project" value="UniProtKB-KW"/>
</dbReference>
<name>A0A9P5UCV7_9AGAR</name>